<proteinExistence type="predicted"/>
<name>A0A1H8KYW0_9BACI</name>
<evidence type="ECO:0000259" key="1">
    <source>
        <dbReference type="Pfam" id="PF00814"/>
    </source>
</evidence>
<dbReference type="STRING" id="872970.SAMN04488134_1036"/>
<keyword evidence="3" id="KW-1185">Reference proteome</keyword>
<dbReference type="Pfam" id="PF00814">
    <property type="entry name" value="TsaD"/>
    <property type="match status" value="1"/>
</dbReference>
<accession>A0A1H8KYW0</accession>
<dbReference type="RefSeq" id="WP_091495728.1">
    <property type="nucleotide sequence ID" value="NZ_FODJ01000003.1"/>
</dbReference>
<feature type="domain" description="Gcp-like" evidence="1">
    <location>
        <begin position="23"/>
        <end position="221"/>
    </location>
</feature>
<dbReference type="InterPro" id="IPR000905">
    <property type="entry name" value="Gcp-like_dom"/>
</dbReference>
<protein>
    <submittedName>
        <fullName evidence="2">tRNA threonylcarbamoyladenosine biosynthesis protein TsaB</fullName>
    </submittedName>
</protein>
<dbReference type="Proteomes" id="UP000199300">
    <property type="component" value="Unassembled WGS sequence"/>
</dbReference>
<dbReference type="OrthoDB" id="9784166at2"/>
<organism evidence="2 3">
    <name type="scientific">Amphibacillus marinus</name>
    <dbReference type="NCBI Taxonomy" id="872970"/>
    <lineage>
        <taxon>Bacteria</taxon>
        <taxon>Bacillati</taxon>
        <taxon>Bacillota</taxon>
        <taxon>Bacilli</taxon>
        <taxon>Bacillales</taxon>
        <taxon>Bacillaceae</taxon>
        <taxon>Amphibacillus</taxon>
    </lineage>
</organism>
<dbReference type="AlphaFoldDB" id="A0A1H8KYW0"/>
<dbReference type="NCBIfam" id="TIGR03725">
    <property type="entry name" value="T6A_YeaZ"/>
    <property type="match status" value="1"/>
</dbReference>
<dbReference type="EMBL" id="FODJ01000003">
    <property type="protein sequence ID" value="SEN97746.1"/>
    <property type="molecule type" value="Genomic_DNA"/>
</dbReference>
<dbReference type="CDD" id="cd24032">
    <property type="entry name" value="ASKHA_NBD_TsaB"/>
    <property type="match status" value="1"/>
</dbReference>
<dbReference type="SUPFAM" id="SSF53067">
    <property type="entry name" value="Actin-like ATPase domain"/>
    <property type="match status" value="2"/>
</dbReference>
<dbReference type="GO" id="GO:0002949">
    <property type="term" value="P:tRNA threonylcarbamoyladenosine modification"/>
    <property type="evidence" value="ECO:0007669"/>
    <property type="project" value="InterPro"/>
</dbReference>
<dbReference type="PANTHER" id="PTHR11735">
    <property type="entry name" value="TRNA N6-ADENOSINE THREONYLCARBAMOYLTRANSFERASE"/>
    <property type="match status" value="1"/>
</dbReference>
<evidence type="ECO:0000313" key="2">
    <source>
        <dbReference type="EMBL" id="SEN97746.1"/>
    </source>
</evidence>
<dbReference type="PANTHER" id="PTHR11735:SF11">
    <property type="entry name" value="TRNA THREONYLCARBAMOYLADENOSINE BIOSYNTHESIS PROTEIN TSAB"/>
    <property type="match status" value="1"/>
</dbReference>
<sequence>MTILAIDTSNEMMGLALYHDQKIIAEYVSSNKNQHSTRLMPAINQIMADAHLKPKELTKIVVAKGPGSYTGVRIGLSVAKTMAWSLQIPIVGLSSLQALAYSAKPYQTMICPFFDARRGLVYTGLYNQHGKVVMTDQNLLMTDWLAQLKKDEQKCVFISPDIAVYQEQIIEVLGDQALFADSGFNYARPSMLAFAGADMGAQSVHELVPNYIRLVEAEVKWLEARRNQGNA</sequence>
<dbReference type="Gene3D" id="3.30.420.40">
    <property type="match status" value="2"/>
</dbReference>
<dbReference type="InterPro" id="IPR043129">
    <property type="entry name" value="ATPase_NBD"/>
</dbReference>
<dbReference type="InterPro" id="IPR022496">
    <property type="entry name" value="T6A_TsaB"/>
</dbReference>
<reference evidence="2 3" key="1">
    <citation type="submission" date="2016-10" db="EMBL/GenBank/DDBJ databases">
        <authorList>
            <person name="de Groot N.N."/>
        </authorList>
    </citation>
    <scope>NUCLEOTIDE SEQUENCE [LARGE SCALE GENOMIC DNA]</scope>
    <source>
        <strain evidence="2 3">CGMCC 1.10434</strain>
    </source>
</reference>
<gene>
    <name evidence="2" type="ORF">SAMN04488134_1036</name>
</gene>
<evidence type="ECO:0000313" key="3">
    <source>
        <dbReference type="Proteomes" id="UP000199300"/>
    </source>
</evidence>
<dbReference type="GO" id="GO:0005829">
    <property type="term" value="C:cytosol"/>
    <property type="evidence" value="ECO:0007669"/>
    <property type="project" value="TreeGrafter"/>
</dbReference>